<keyword evidence="3" id="KW-1185">Reference proteome</keyword>
<evidence type="ECO:0000313" key="3">
    <source>
        <dbReference type="Proteomes" id="UP000824596"/>
    </source>
</evidence>
<evidence type="ECO:0000256" key="1">
    <source>
        <dbReference type="SAM" id="MobiDB-lite"/>
    </source>
</evidence>
<comment type="caution">
    <text evidence="2">The sequence shown here is derived from an EMBL/GenBank/DDBJ whole genome shotgun (WGS) entry which is preliminary data.</text>
</comment>
<accession>A0A9P8MY51</accession>
<dbReference type="Proteomes" id="UP000824596">
    <property type="component" value="Unassembled WGS sequence"/>
</dbReference>
<dbReference type="GeneID" id="68355029"/>
<dbReference type="AlphaFoldDB" id="A0A9P8MY51"/>
<proteinExistence type="predicted"/>
<feature type="region of interest" description="Disordered" evidence="1">
    <location>
        <begin position="53"/>
        <end position="188"/>
    </location>
</feature>
<sequence length="258" mass="28056">MSLSRALTTCRLRLSSDFIDGGNMPRSNSTRKAVPRHKISAPIQLIHTTNMLSYNAPDLPRPSRSNSTTTRPDDDSDAQTAASTPPTSPEVAPGERPSSPQPNHLTSYFKQPAGSLAASEEDPPKIPKRAPSHTKKNSFENLARSRSSSRLSRDSDFSASTRPGQTFSRSASTSTRASSQHPSNETHPFGQELAKVHELAEEYSVGDGLATIDEEKLYLDSRGLKKLTADDYLGVVQGITSTFFPEAKHATPVVPLWI</sequence>
<gene>
    <name evidence="2" type="ORF">HRG_05900</name>
</gene>
<organism evidence="2 3">
    <name type="scientific">Hirsutella rhossiliensis</name>
    <dbReference type="NCBI Taxonomy" id="111463"/>
    <lineage>
        <taxon>Eukaryota</taxon>
        <taxon>Fungi</taxon>
        <taxon>Dikarya</taxon>
        <taxon>Ascomycota</taxon>
        <taxon>Pezizomycotina</taxon>
        <taxon>Sordariomycetes</taxon>
        <taxon>Hypocreomycetidae</taxon>
        <taxon>Hypocreales</taxon>
        <taxon>Ophiocordycipitaceae</taxon>
        <taxon>Hirsutella</taxon>
    </lineage>
</organism>
<feature type="compositionally biased region" description="Low complexity" evidence="1">
    <location>
        <begin position="168"/>
        <end position="179"/>
    </location>
</feature>
<protein>
    <submittedName>
        <fullName evidence="2">Uncharacterized protein</fullName>
    </submittedName>
</protein>
<feature type="region of interest" description="Disordered" evidence="1">
    <location>
        <begin position="16"/>
        <end position="37"/>
    </location>
</feature>
<dbReference type="RefSeq" id="XP_044720903.1">
    <property type="nucleotide sequence ID" value="XM_044864371.1"/>
</dbReference>
<name>A0A9P8MY51_9HYPO</name>
<dbReference type="EMBL" id="JAIZPD010000005">
    <property type="protein sequence ID" value="KAH0963390.1"/>
    <property type="molecule type" value="Genomic_DNA"/>
</dbReference>
<reference evidence="2" key="1">
    <citation type="submission" date="2021-09" db="EMBL/GenBank/DDBJ databases">
        <title>A high-quality genome of the endoparasitic fungus Hirsutella rhossiliensis with a comparison of Hirsutella genomes reveals transposable elements contributing to genome size variation.</title>
        <authorList>
            <person name="Lin R."/>
            <person name="Jiao Y."/>
            <person name="Sun X."/>
            <person name="Ling J."/>
            <person name="Xie B."/>
            <person name="Cheng X."/>
        </authorList>
    </citation>
    <scope>NUCLEOTIDE SEQUENCE</scope>
    <source>
        <strain evidence="2">HR02</strain>
    </source>
</reference>
<dbReference type="OrthoDB" id="5419666at2759"/>
<feature type="compositionally biased region" description="Basic residues" evidence="1">
    <location>
        <begin position="126"/>
        <end position="136"/>
    </location>
</feature>
<evidence type="ECO:0000313" key="2">
    <source>
        <dbReference type="EMBL" id="KAH0963390.1"/>
    </source>
</evidence>